<protein>
    <recommendedName>
        <fullName evidence="3">Tetratricopeptide repeat protein 39C</fullName>
    </recommendedName>
</protein>
<sequence length="786" mass="89294">MENKQHQAAVLEVNEDYETSISSSCRTSMSSLDSNHDHTAPLELGLVIHALQTSLVEQKEEMIVVEEPVFENPQEEEAPVVNKREAKIITDYQSDIIPARPPTSTHSANLIVIGPIVPKSVKVNTLTPREQEKADEPISKAIHYLFNNQFMKAKKLFEQQATTDPLHALGLGSMVFLKALMTTDKQTTNEALQVLMSTYNLATAQIDNATKKNVGDTVIQYFASYCNYIKFSRGTGVPTHVTPAKPKALEMHKVHTVPNGVLRAHVAKAEACLQMAILHLLKESVSGYIKCGLNLKRAYASYSIVWQEYKRMGQLHNEYIDRDTISGIQFGIGSVHLVLASLPQKVLRIVAAFGWKADKHLGFALLKLCLEDRRARSPMASLMLLAYYTALTALCPQILSDEYTQPAIETLLDAQRTYPNSTIFLYFAGRTSRLARNLTLSTQSFLYAIETSKNEWAEVQVLHMCNYEMGLNHMMQNNWEEACEIFQFLYNERYWSQAIFQYLCGACLDMMGQRTEAILAFAEVPLLLKKSSQSNASTYSIEQYVLCKVKLFQSSGYQDMDMTMCGLEFLYLYNAYEFMDMVQLEQNLVLTDYALTRILESEKLEYGIRTRELLPETPPPQYDDQRGALLLIKASILNAMGRFQESVIHLNWIIDRKDRITADKWVVPYAYWEVGMTCWSLNQKSRGREFWEIALGYSNYDFEYRLAMRVNLAITRADELGIYKPGVKKTPSELYIPYNNTASISSMDDDDYTPMSSKISEQNQKVEEMEHVVAQLDLGSSVIAPL</sequence>
<evidence type="ECO:0000313" key="2">
    <source>
        <dbReference type="Proteomes" id="UP000603453"/>
    </source>
</evidence>
<comment type="caution">
    <text evidence="1">The sequence shown here is derived from an EMBL/GenBank/DDBJ whole genome shotgun (WGS) entry which is preliminary data.</text>
</comment>
<dbReference type="EMBL" id="JAEPRD010000018">
    <property type="protein sequence ID" value="KAG2208720.1"/>
    <property type="molecule type" value="Genomic_DNA"/>
</dbReference>
<dbReference type="PANTHER" id="PTHR31859:SF1">
    <property type="entry name" value="TETRATRICOPEPTIDE REPEAT PROTEIN 39C"/>
    <property type="match status" value="1"/>
</dbReference>
<dbReference type="OrthoDB" id="43460at2759"/>
<dbReference type="Gene3D" id="1.25.40.10">
    <property type="entry name" value="Tetratricopeptide repeat domain"/>
    <property type="match status" value="1"/>
</dbReference>
<evidence type="ECO:0008006" key="3">
    <source>
        <dbReference type="Google" id="ProtNLM"/>
    </source>
</evidence>
<accession>A0A8H7RDX5</accession>
<proteinExistence type="predicted"/>
<dbReference type="AlphaFoldDB" id="A0A8H7RDX5"/>
<reference evidence="1" key="1">
    <citation type="submission" date="2020-12" db="EMBL/GenBank/DDBJ databases">
        <title>Metabolic potential, ecology and presence of endohyphal bacteria is reflected in genomic diversity of Mucoromycotina.</title>
        <authorList>
            <person name="Muszewska A."/>
            <person name="Okrasinska A."/>
            <person name="Steczkiewicz K."/>
            <person name="Drgas O."/>
            <person name="Orlowska M."/>
            <person name="Perlinska-Lenart U."/>
            <person name="Aleksandrzak-Piekarczyk T."/>
            <person name="Szatraj K."/>
            <person name="Zielenkiewicz U."/>
            <person name="Pilsyk S."/>
            <person name="Malc E."/>
            <person name="Mieczkowski P."/>
            <person name="Kruszewska J.S."/>
            <person name="Biernat P."/>
            <person name="Pawlowska J."/>
        </authorList>
    </citation>
    <scope>NUCLEOTIDE SEQUENCE</scope>
    <source>
        <strain evidence="1">WA0000017839</strain>
    </source>
</reference>
<dbReference type="InterPro" id="IPR019412">
    <property type="entry name" value="IML2/TPR_39"/>
</dbReference>
<organism evidence="1 2">
    <name type="scientific">Mucor saturninus</name>
    <dbReference type="NCBI Taxonomy" id="64648"/>
    <lineage>
        <taxon>Eukaryota</taxon>
        <taxon>Fungi</taxon>
        <taxon>Fungi incertae sedis</taxon>
        <taxon>Mucoromycota</taxon>
        <taxon>Mucoromycotina</taxon>
        <taxon>Mucoromycetes</taxon>
        <taxon>Mucorales</taxon>
        <taxon>Mucorineae</taxon>
        <taxon>Mucoraceae</taxon>
        <taxon>Mucor</taxon>
    </lineage>
</organism>
<dbReference type="Pfam" id="PF10300">
    <property type="entry name" value="Iml2-TPR_39"/>
    <property type="match status" value="1"/>
</dbReference>
<evidence type="ECO:0000313" key="1">
    <source>
        <dbReference type="EMBL" id="KAG2208720.1"/>
    </source>
</evidence>
<gene>
    <name evidence="1" type="ORF">INT47_007819</name>
</gene>
<keyword evidence="2" id="KW-1185">Reference proteome</keyword>
<dbReference type="PANTHER" id="PTHR31859">
    <property type="entry name" value="TETRATRICOPEPTIDE REPEAT PROTEIN 39 FAMILY MEMBER"/>
    <property type="match status" value="1"/>
</dbReference>
<dbReference type="Proteomes" id="UP000603453">
    <property type="component" value="Unassembled WGS sequence"/>
</dbReference>
<name>A0A8H7RDX5_9FUNG</name>
<dbReference type="SUPFAM" id="SSF48452">
    <property type="entry name" value="TPR-like"/>
    <property type="match status" value="1"/>
</dbReference>
<dbReference type="InterPro" id="IPR011990">
    <property type="entry name" value="TPR-like_helical_dom_sf"/>
</dbReference>